<evidence type="ECO:0000256" key="1">
    <source>
        <dbReference type="SAM" id="Coils"/>
    </source>
</evidence>
<keyword evidence="1" id="KW-0175">Coiled coil</keyword>
<organism evidence="2">
    <name type="scientific">Amphimedon queenslandica</name>
    <name type="common">Sponge</name>
    <dbReference type="NCBI Taxonomy" id="400682"/>
    <lineage>
        <taxon>Eukaryota</taxon>
        <taxon>Metazoa</taxon>
        <taxon>Porifera</taxon>
        <taxon>Demospongiae</taxon>
        <taxon>Heteroscleromorpha</taxon>
        <taxon>Haplosclerida</taxon>
        <taxon>Niphatidae</taxon>
        <taxon>Amphimedon</taxon>
    </lineage>
</organism>
<dbReference type="AlphaFoldDB" id="A0A1X7T488"/>
<name>A0A1X7T488_AMPQE</name>
<dbReference type="EnsemblMetazoa" id="Aqu2.1.09172_001">
    <property type="protein sequence ID" value="Aqu2.1.09172_001"/>
    <property type="gene ID" value="Aqu2.1.09172"/>
</dbReference>
<reference evidence="2" key="1">
    <citation type="submission" date="2017-05" db="UniProtKB">
        <authorList>
            <consortium name="EnsemblMetazoa"/>
        </authorList>
    </citation>
    <scope>IDENTIFICATION</scope>
</reference>
<feature type="coiled-coil region" evidence="1">
    <location>
        <begin position="398"/>
        <end position="480"/>
    </location>
</feature>
<dbReference type="InterPro" id="IPR011043">
    <property type="entry name" value="Gal_Oxase/kelch_b-propeller"/>
</dbReference>
<accession>A0A1X7T488</accession>
<dbReference type="Gene3D" id="2.120.10.80">
    <property type="entry name" value="Kelch-type beta propeller"/>
    <property type="match status" value="1"/>
</dbReference>
<dbReference type="OrthoDB" id="432528at2759"/>
<protein>
    <submittedName>
        <fullName evidence="2">Uncharacterized protein</fullName>
    </submittedName>
</protein>
<dbReference type="InterPro" id="IPR015915">
    <property type="entry name" value="Kelch-typ_b-propeller"/>
</dbReference>
<dbReference type="InParanoid" id="A0A1X7T488"/>
<proteinExistence type="predicted"/>
<sequence>MTSKTTDKAEKDGKMRAQHKAPVIGESLYLWAGNQADLPHVHNSPEKKTLTSTMDIFDFSAASWSFHQTKVKMSWSLCNESSTMKKGHAGMISLEFDGAEWLLIMGGLGSTPTVYHSQFQYDQLNDGRVRTNEQLLYNLSTGQFTVPSFTGQCFPPTSSFTIEKIHNNKGIIFGGRVTCNGDVSTTTNSVYIFNVTHSMINWEMLKPGAIPNEGLWPMERFRHASVIVNGNSTSPALFVIGGMNRDYQLVKECLLFDGITTGQFIHRKIPLPESVTGRYHHSLTAVSMSPHCVWLVIVGGFEKIEWEDLDGEGVKRPTSTLITDTSRLIMIIELVYSEAGEWIVQSVLDGNDVTSKNYQEKYQSYSKTRTWWMDQLIEYPTEREMKLQRYMQSLHQDLQVAHENKVSLQEALVEANKQVKGDDSNDFISSVLEEMRQEQEKLIEEKQIITEDNEKLKLKVADMEEKEEQYLKEKQIIIDENQSLISEKDKVIAKLTSQVEEQSQNEKQFITDLRAKLSDNELYTTKLMKEKSQLQERVTSLEEQSIKETSSIGLQFNYLISSMGKSIIV</sequence>
<dbReference type="SUPFAM" id="SSF50965">
    <property type="entry name" value="Galactose oxidase, central domain"/>
    <property type="match status" value="1"/>
</dbReference>
<evidence type="ECO:0000313" key="2">
    <source>
        <dbReference type="EnsemblMetazoa" id="Aqu2.1.09172_001"/>
    </source>
</evidence>